<keyword evidence="2" id="KW-1185">Reference proteome</keyword>
<dbReference type="SFLD" id="SFLDS00003">
    <property type="entry name" value="Haloacid_Dehalogenase"/>
    <property type="match status" value="1"/>
</dbReference>
<evidence type="ECO:0000313" key="1">
    <source>
        <dbReference type="EMBL" id="KIW03408.1"/>
    </source>
</evidence>
<evidence type="ECO:0000313" key="2">
    <source>
        <dbReference type="Proteomes" id="UP000053259"/>
    </source>
</evidence>
<dbReference type="Pfam" id="PF00702">
    <property type="entry name" value="Hydrolase"/>
    <property type="match status" value="1"/>
</dbReference>
<dbReference type="HOGENOM" id="CLU_045011_1_1_1"/>
<name>A0A0D2A9I2_9PEZI</name>
<evidence type="ECO:0008006" key="3">
    <source>
        <dbReference type="Google" id="ProtNLM"/>
    </source>
</evidence>
<dbReference type="InterPro" id="IPR023214">
    <property type="entry name" value="HAD_sf"/>
</dbReference>
<gene>
    <name evidence="1" type="ORF">PV09_05183</name>
</gene>
<dbReference type="SFLD" id="SFLDG01129">
    <property type="entry name" value="C1.5:_HAD__Beta-PGM__Phosphata"/>
    <property type="match status" value="1"/>
</dbReference>
<proteinExistence type="predicted"/>
<organism evidence="1 2">
    <name type="scientific">Verruconis gallopava</name>
    <dbReference type="NCBI Taxonomy" id="253628"/>
    <lineage>
        <taxon>Eukaryota</taxon>
        <taxon>Fungi</taxon>
        <taxon>Dikarya</taxon>
        <taxon>Ascomycota</taxon>
        <taxon>Pezizomycotina</taxon>
        <taxon>Dothideomycetes</taxon>
        <taxon>Pleosporomycetidae</taxon>
        <taxon>Venturiales</taxon>
        <taxon>Sympoventuriaceae</taxon>
        <taxon>Verruconis</taxon>
    </lineage>
</organism>
<dbReference type="OrthoDB" id="1694274at2759"/>
<protein>
    <recommendedName>
        <fullName evidence="3">Epoxide hydrolase domain-like phosphatase</fullName>
    </recommendedName>
</protein>
<dbReference type="EMBL" id="KN847544">
    <property type="protein sequence ID" value="KIW03408.1"/>
    <property type="molecule type" value="Genomic_DNA"/>
</dbReference>
<dbReference type="SUPFAM" id="SSF56784">
    <property type="entry name" value="HAD-like"/>
    <property type="match status" value="1"/>
</dbReference>
<dbReference type="PANTHER" id="PTHR47829">
    <property type="entry name" value="HYDROLASE, PUTATIVE (AFU_ORTHOLOGUE AFUA_1G12880)-RELATED"/>
    <property type="match status" value="1"/>
</dbReference>
<dbReference type="RefSeq" id="XP_016213277.1">
    <property type="nucleotide sequence ID" value="XM_016358658.1"/>
</dbReference>
<dbReference type="VEuPathDB" id="FungiDB:PV09_05183"/>
<dbReference type="InterPro" id="IPR023198">
    <property type="entry name" value="PGP-like_dom2"/>
</dbReference>
<dbReference type="GeneID" id="27313156"/>
<dbReference type="Gene3D" id="3.40.50.1000">
    <property type="entry name" value="HAD superfamily/HAD-like"/>
    <property type="match status" value="1"/>
</dbReference>
<dbReference type="InterPro" id="IPR036412">
    <property type="entry name" value="HAD-like_sf"/>
</dbReference>
<dbReference type="InterPro" id="IPR052898">
    <property type="entry name" value="ACAD10-like"/>
</dbReference>
<accession>A0A0D2A9I2</accession>
<dbReference type="PANTHER" id="PTHR47829:SF1">
    <property type="entry name" value="HAD FAMILY PHOSPHATASE"/>
    <property type="match status" value="1"/>
</dbReference>
<dbReference type="STRING" id="253628.A0A0D2A9I2"/>
<sequence>MGNPPKALLFDIGGVCVISPFQAILDYELANDIPPGYINHTISATAPNGAWQQIERGEVPLDDAWFAHFKSDLQDRKRWEWYWGKILSDPKKANLIPEKHKAAIKAGKIPEMPDIDAKTMFWNMMRNARSPDPYMYPALKKLKASGRFIMAALSNNTIFPEGIVDETGKEFVNGIPHDEIAEVSKKAGHAHVLPSNGERLENLHDNFDIFMGSAQIGMRKPEPRIYEYAIKEIQKIGRARGIDIKPSDIIFLDDIGSNLKGAKLAGMGTIKVNLGRTKEAVKELQERVGMQLLGEDSRL</sequence>
<reference evidence="1 2" key="1">
    <citation type="submission" date="2015-01" db="EMBL/GenBank/DDBJ databases">
        <title>The Genome Sequence of Ochroconis gallopava CBS43764.</title>
        <authorList>
            <consortium name="The Broad Institute Genomics Platform"/>
            <person name="Cuomo C."/>
            <person name="de Hoog S."/>
            <person name="Gorbushina A."/>
            <person name="Stielow B."/>
            <person name="Teixiera M."/>
            <person name="Abouelleil A."/>
            <person name="Chapman S.B."/>
            <person name="Priest M."/>
            <person name="Young S.K."/>
            <person name="Wortman J."/>
            <person name="Nusbaum C."/>
            <person name="Birren B."/>
        </authorList>
    </citation>
    <scope>NUCLEOTIDE SEQUENCE [LARGE SCALE GENOMIC DNA]</scope>
    <source>
        <strain evidence="1 2">CBS 43764</strain>
    </source>
</reference>
<dbReference type="Proteomes" id="UP000053259">
    <property type="component" value="Unassembled WGS sequence"/>
</dbReference>
<dbReference type="InParanoid" id="A0A0D2A9I2"/>
<dbReference type="Gene3D" id="1.10.150.240">
    <property type="entry name" value="Putative phosphatase, domain 2"/>
    <property type="match status" value="1"/>
</dbReference>
<dbReference type="AlphaFoldDB" id="A0A0D2A9I2"/>